<dbReference type="InterPro" id="IPR001279">
    <property type="entry name" value="Metallo-B-lactamas"/>
</dbReference>
<protein>
    <submittedName>
        <fullName evidence="2">MBL fold metallo-hydrolase</fullName>
    </submittedName>
</protein>
<dbReference type="Pfam" id="PF00753">
    <property type="entry name" value="Lactamase_B"/>
    <property type="match status" value="1"/>
</dbReference>
<dbReference type="RefSeq" id="WP_393993574.1">
    <property type="nucleotide sequence ID" value="NZ_JBAFVH010000009.1"/>
</dbReference>
<dbReference type="InterPro" id="IPR041516">
    <property type="entry name" value="LACTB2_WH"/>
</dbReference>
<dbReference type="InterPro" id="IPR036388">
    <property type="entry name" value="WH-like_DNA-bd_sf"/>
</dbReference>
<sequence>MSEDIAFNRAFDAPPGRVDEVSPLVRRIVAPNPSPFTFTGTCSYIIGRGQVAILDPGPDDPAHVAALLDAVRDETVTHVFVTHTHRDHSPAVRAVVAATGAVTLGEGPHRAARPLAIGEVNPLDASADTDFSPDIRLGEGDTIAGPGWTLTAIKTPGHCANHLAFALKEDDLLFSGDHVMAWATSIVAPPDGSMGDYIRSLEKLGLREERIYLPGHGGPVTDAPDFVRAYLTHRMSREAAILRALDREVETIPDLVRGIYIGLDPRLVGAASLTVLAHLEHLVSSGRVVTDGPVAAITGRFRRAA</sequence>
<dbReference type="Proteomes" id="UP001604002">
    <property type="component" value="Unassembled WGS sequence"/>
</dbReference>
<evidence type="ECO:0000259" key="1">
    <source>
        <dbReference type="SMART" id="SM00849"/>
    </source>
</evidence>
<dbReference type="SMART" id="SM00849">
    <property type="entry name" value="Lactamase_B"/>
    <property type="match status" value="1"/>
</dbReference>
<proteinExistence type="predicted"/>
<comment type="caution">
    <text evidence="2">The sequence shown here is derived from an EMBL/GenBank/DDBJ whole genome shotgun (WGS) entry which is preliminary data.</text>
</comment>
<dbReference type="InterPro" id="IPR036866">
    <property type="entry name" value="RibonucZ/Hydroxyglut_hydro"/>
</dbReference>
<organism evidence="2 3">
    <name type="scientific">Xanthobacter oligotrophicus</name>
    <dbReference type="NCBI Taxonomy" id="2607286"/>
    <lineage>
        <taxon>Bacteria</taxon>
        <taxon>Pseudomonadati</taxon>
        <taxon>Pseudomonadota</taxon>
        <taxon>Alphaproteobacteria</taxon>
        <taxon>Hyphomicrobiales</taxon>
        <taxon>Xanthobacteraceae</taxon>
        <taxon>Xanthobacter</taxon>
    </lineage>
</organism>
<accession>A0ABW6ZYQ6</accession>
<evidence type="ECO:0000313" key="2">
    <source>
        <dbReference type="EMBL" id="MFG1373885.1"/>
    </source>
</evidence>
<reference evidence="2 3" key="1">
    <citation type="submission" date="2024-02" db="EMBL/GenBank/DDBJ databases">
        <title>Expansion and revision of Xanthobacter and proposal of Roseixanthobacter gen. nov.</title>
        <authorList>
            <person name="Soltysiak M.P.M."/>
            <person name="Jalihal A."/>
            <person name="Ory A."/>
            <person name="Chrisophersen C."/>
            <person name="Lee A.D."/>
            <person name="Boulton J."/>
            <person name="Springer M."/>
        </authorList>
    </citation>
    <scope>NUCLEOTIDE SEQUENCE [LARGE SCALE GENOMIC DNA]</scope>
    <source>
        <strain evidence="2 3">23A</strain>
    </source>
</reference>
<dbReference type="Gene3D" id="3.60.15.10">
    <property type="entry name" value="Ribonuclease Z/Hydroxyacylglutathione hydrolase-like"/>
    <property type="match status" value="1"/>
</dbReference>
<dbReference type="Gene3D" id="1.10.10.10">
    <property type="entry name" value="Winged helix-like DNA-binding domain superfamily/Winged helix DNA-binding domain"/>
    <property type="match status" value="1"/>
</dbReference>
<feature type="domain" description="Metallo-beta-lactamase" evidence="1">
    <location>
        <begin position="39"/>
        <end position="216"/>
    </location>
</feature>
<dbReference type="PANTHER" id="PTHR23131:SF0">
    <property type="entry name" value="ENDORIBONUCLEASE LACTB2"/>
    <property type="match status" value="1"/>
</dbReference>
<dbReference type="CDD" id="cd16278">
    <property type="entry name" value="metallo-hydrolase-like_MBL-fold"/>
    <property type="match status" value="1"/>
</dbReference>
<dbReference type="InterPro" id="IPR050662">
    <property type="entry name" value="Sec-metab_biosynth-thioest"/>
</dbReference>
<keyword evidence="3" id="KW-1185">Reference proteome</keyword>
<evidence type="ECO:0000313" key="3">
    <source>
        <dbReference type="Proteomes" id="UP001604002"/>
    </source>
</evidence>
<name>A0ABW6ZYQ6_9HYPH</name>
<dbReference type="PANTHER" id="PTHR23131">
    <property type="entry name" value="ENDORIBONUCLEASE LACTB2"/>
    <property type="match status" value="1"/>
</dbReference>
<dbReference type="EMBL" id="JBAFVH010000009">
    <property type="protein sequence ID" value="MFG1373885.1"/>
    <property type="molecule type" value="Genomic_DNA"/>
</dbReference>
<dbReference type="Pfam" id="PF17778">
    <property type="entry name" value="WHD_BLACT"/>
    <property type="match status" value="1"/>
</dbReference>
<gene>
    <name evidence="2" type="ORF">V5F32_17045</name>
</gene>
<dbReference type="SUPFAM" id="SSF56281">
    <property type="entry name" value="Metallo-hydrolase/oxidoreductase"/>
    <property type="match status" value="1"/>
</dbReference>